<keyword evidence="7 9" id="KW-1133">Transmembrane helix</keyword>
<dbReference type="InterPro" id="IPR001173">
    <property type="entry name" value="Glyco_trans_2-like"/>
</dbReference>
<protein>
    <submittedName>
        <fullName evidence="11">Glycosyltransferase involved in cell wall biosynthesis</fullName>
    </submittedName>
</protein>
<evidence type="ECO:0000259" key="10">
    <source>
        <dbReference type="Pfam" id="PF00535"/>
    </source>
</evidence>
<evidence type="ECO:0000256" key="1">
    <source>
        <dbReference type="ARBA" id="ARBA00006739"/>
    </source>
</evidence>
<proteinExistence type="inferred from homology"/>
<feature type="domain" description="Glycosyltransferase 2-like" evidence="10">
    <location>
        <begin position="6"/>
        <end position="168"/>
    </location>
</feature>
<dbReference type="InterPro" id="IPR029044">
    <property type="entry name" value="Nucleotide-diphossugar_trans"/>
</dbReference>
<dbReference type="EMBL" id="JAVDYG010000001">
    <property type="protein sequence ID" value="MDR7361647.1"/>
    <property type="molecule type" value="Genomic_DNA"/>
</dbReference>
<evidence type="ECO:0000256" key="4">
    <source>
        <dbReference type="ARBA" id="ARBA00022679"/>
    </source>
</evidence>
<name>A0ABU2BSP1_9ACTN</name>
<dbReference type="CDD" id="cd04187">
    <property type="entry name" value="DPM1_like_bac"/>
    <property type="match status" value="1"/>
</dbReference>
<evidence type="ECO:0000256" key="3">
    <source>
        <dbReference type="ARBA" id="ARBA00022676"/>
    </source>
</evidence>
<dbReference type="PANTHER" id="PTHR48090:SF3">
    <property type="entry name" value="UNDECAPRENYL-PHOSPHATE 4-DEOXY-4-FORMAMIDO-L-ARABINOSE TRANSFERASE"/>
    <property type="match status" value="1"/>
</dbReference>
<dbReference type="RefSeq" id="WP_310299904.1">
    <property type="nucleotide sequence ID" value="NZ_BAAAPS010000001.1"/>
</dbReference>
<evidence type="ECO:0000313" key="11">
    <source>
        <dbReference type="EMBL" id="MDR7361647.1"/>
    </source>
</evidence>
<evidence type="ECO:0000256" key="8">
    <source>
        <dbReference type="ARBA" id="ARBA00023136"/>
    </source>
</evidence>
<dbReference type="Proteomes" id="UP001183648">
    <property type="component" value="Unassembled WGS sequence"/>
</dbReference>
<dbReference type="SUPFAM" id="SSF53448">
    <property type="entry name" value="Nucleotide-diphospho-sugar transferases"/>
    <property type="match status" value="1"/>
</dbReference>
<organism evidence="11 12">
    <name type="scientific">Nocardioides marmoribigeumensis</name>
    <dbReference type="NCBI Taxonomy" id="433649"/>
    <lineage>
        <taxon>Bacteria</taxon>
        <taxon>Bacillati</taxon>
        <taxon>Actinomycetota</taxon>
        <taxon>Actinomycetes</taxon>
        <taxon>Propionibacteriales</taxon>
        <taxon>Nocardioidaceae</taxon>
        <taxon>Nocardioides</taxon>
    </lineage>
</organism>
<dbReference type="InterPro" id="IPR050256">
    <property type="entry name" value="Glycosyltransferase_2"/>
</dbReference>
<gene>
    <name evidence="11" type="ORF">J2S63_001200</name>
</gene>
<sequence>MEPLYSLVIPVFNSGRIVGDTIDRVVEVFTAAGLRFELVLVNDGSSDDSWQVISSRARTTPHVLAINLLKNYGQHHANLAGFRATTGDWVITLDDDLQNPPEEALKLIQAAQDGGHDVVFGQFETKQAAGYRRLGSKMINLINRRVFGQPTDLAVSNFRILHRDVVDRICNDNNAYPYVTGQALIYSNDPGNVLVRHDPRPVGSSNYSLLRIVRLLLTILFSYSLFPLRLAAGVGFAVSALAFLLGGGYLVRGFITDSRAPGWTSLVVLLAVFNGFLIALVSMLGEYVLRTLNAVTTQRPYHVVERVSVDEAGGRGGHR</sequence>
<keyword evidence="2" id="KW-1003">Cell membrane</keyword>
<comment type="similarity">
    <text evidence="1">Belongs to the glycosyltransferase 2 family.</text>
</comment>
<dbReference type="Pfam" id="PF00535">
    <property type="entry name" value="Glycos_transf_2"/>
    <property type="match status" value="1"/>
</dbReference>
<evidence type="ECO:0000256" key="9">
    <source>
        <dbReference type="SAM" id="Phobius"/>
    </source>
</evidence>
<evidence type="ECO:0000256" key="2">
    <source>
        <dbReference type="ARBA" id="ARBA00022475"/>
    </source>
</evidence>
<feature type="transmembrane region" description="Helical" evidence="9">
    <location>
        <begin position="232"/>
        <end position="251"/>
    </location>
</feature>
<keyword evidence="3" id="KW-0328">Glycosyltransferase</keyword>
<keyword evidence="5 9" id="KW-0812">Transmembrane</keyword>
<dbReference type="Gene3D" id="3.90.550.10">
    <property type="entry name" value="Spore Coat Polysaccharide Biosynthesis Protein SpsA, Chain A"/>
    <property type="match status" value="1"/>
</dbReference>
<keyword evidence="8 9" id="KW-0472">Membrane</keyword>
<keyword evidence="12" id="KW-1185">Reference proteome</keyword>
<keyword evidence="4" id="KW-0808">Transferase</keyword>
<evidence type="ECO:0000256" key="6">
    <source>
        <dbReference type="ARBA" id="ARBA00022985"/>
    </source>
</evidence>
<keyword evidence="6" id="KW-0448">Lipopolysaccharide biosynthesis</keyword>
<evidence type="ECO:0000256" key="5">
    <source>
        <dbReference type="ARBA" id="ARBA00022692"/>
    </source>
</evidence>
<reference evidence="11 12" key="1">
    <citation type="submission" date="2023-07" db="EMBL/GenBank/DDBJ databases">
        <title>Sequencing the genomes of 1000 actinobacteria strains.</title>
        <authorList>
            <person name="Klenk H.-P."/>
        </authorList>
    </citation>
    <scope>NUCLEOTIDE SEQUENCE [LARGE SCALE GENOMIC DNA]</scope>
    <source>
        <strain evidence="11 12">DSM 19426</strain>
    </source>
</reference>
<evidence type="ECO:0000313" key="12">
    <source>
        <dbReference type="Proteomes" id="UP001183648"/>
    </source>
</evidence>
<comment type="caution">
    <text evidence="11">The sequence shown here is derived from an EMBL/GenBank/DDBJ whole genome shotgun (WGS) entry which is preliminary data.</text>
</comment>
<accession>A0ABU2BSP1</accession>
<evidence type="ECO:0000256" key="7">
    <source>
        <dbReference type="ARBA" id="ARBA00022989"/>
    </source>
</evidence>
<feature type="transmembrane region" description="Helical" evidence="9">
    <location>
        <begin position="263"/>
        <end position="284"/>
    </location>
</feature>
<dbReference type="PANTHER" id="PTHR48090">
    <property type="entry name" value="UNDECAPRENYL-PHOSPHATE 4-DEOXY-4-FORMAMIDO-L-ARABINOSE TRANSFERASE-RELATED"/>
    <property type="match status" value="1"/>
</dbReference>